<dbReference type="GO" id="GO:0005524">
    <property type="term" value="F:ATP binding"/>
    <property type="evidence" value="ECO:0007669"/>
    <property type="project" value="UniProtKB-KW"/>
</dbReference>
<feature type="region of interest" description="Disordered" evidence="6">
    <location>
        <begin position="589"/>
        <end position="621"/>
    </location>
</feature>
<dbReference type="EMBL" id="KY684105">
    <property type="protein sequence ID" value="ARF10880.1"/>
    <property type="molecule type" value="Genomic_DNA"/>
</dbReference>
<dbReference type="SUPFAM" id="SSF46785">
    <property type="entry name" value="Winged helix' DNA-binding domain"/>
    <property type="match status" value="1"/>
</dbReference>
<dbReference type="InterPro" id="IPR004589">
    <property type="entry name" value="DNA_helicase_ATP-dep_RecQ"/>
</dbReference>
<dbReference type="FunFam" id="3.40.50.300:FF:001389">
    <property type="entry name" value="ATP-dependent DNA helicase RecQ"/>
    <property type="match status" value="1"/>
</dbReference>
<dbReference type="InterPro" id="IPR011545">
    <property type="entry name" value="DEAD/DEAH_box_helicase_dom"/>
</dbReference>
<dbReference type="NCBIfam" id="TIGR00614">
    <property type="entry name" value="recQ_fam"/>
    <property type="match status" value="1"/>
</dbReference>
<dbReference type="Gene3D" id="1.10.10.10">
    <property type="entry name" value="Winged helix-like DNA-binding domain superfamily/Winged helix DNA-binding domain"/>
    <property type="match status" value="1"/>
</dbReference>
<evidence type="ECO:0000256" key="5">
    <source>
        <dbReference type="SAM" id="Coils"/>
    </source>
</evidence>
<gene>
    <name evidence="9" type="ORF">Hokovirus_3_153</name>
</gene>
<dbReference type="GO" id="GO:0006260">
    <property type="term" value="P:DNA replication"/>
    <property type="evidence" value="ECO:0007669"/>
    <property type="project" value="InterPro"/>
</dbReference>
<dbReference type="InterPro" id="IPR001650">
    <property type="entry name" value="Helicase_C-like"/>
</dbReference>
<dbReference type="InterPro" id="IPR029491">
    <property type="entry name" value="Helicase_HTH"/>
</dbReference>
<name>A0A1V0SGM9_9VIRU</name>
<dbReference type="Pfam" id="PF09382">
    <property type="entry name" value="RQC"/>
    <property type="match status" value="1"/>
</dbReference>
<evidence type="ECO:0000256" key="4">
    <source>
        <dbReference type="ARBA" id="ARBA00022840"/>
    </source>
</evidence>
<proteinExistence type="predicted"/>
<dbReference type="GO" id="GO:0016787">
    <property type="term" value="F:hydrolase activity"/>
    <property type="evidence" value="ECO:0007669"/>
    <property type="project" value="UniProtKB-KW"/>
</dbReference>
<dbReference type="GO" id="GO:0043138">
    <property type="term" value="F:3'-5' DNA helicase activity"/>
    <property type="evidence" value="ECO:0007669"/>
    <property type="project" value="InterPro"/>
</dbReference>
<dbReference type="SMART" id="SM00490">
    <property type="entry name" value="HELICc"/>
    <property type="match status" value="1"/>
</dbReference>
<feature type="compositionally biased region" description="Low complexity" evidence="6">
    <location>
        <begin position="589"/>
        <end position="620"/>
    </location>
</feature>
<dbReference type="InterPro" id="IPR032284">
    <property type="entry name" value="RecQ_Zn-bd"/>
</dbReference>
<organism evidence="9">
    <name type="scientific">Hokovirus HKV1</name>
    <dbReference type="NCBI Taxonomy" id="1977638"/>
    <lineage>
        <taxon>Viruses</taxon>
        <taxon>Varidnaviria</taxon>
        <taxon>Bamfordvirae</taxon>
        <taxon>Nucleocytoviricota</taxon>
        <taxon>Megaviricetes</taxon>
        <taxon>Imitervirales</taxon>
        <taxon>Mimiviridae</taxon>
        <taxon>Klosneuvirinae</taxon>
        <taxon>Hokovirus</taxon>
    </lineage>
</organism>
<dbReference type="InterPro" id="IPR027417">
    <property type="entry name" value="P-loop_NTPase"/>
</dbReference>
<protein>
    <submittedName>
        <fullName evidence="9">DEAD/SNF2-like helicase</fullName>
    </submittedName>
</protein>
<feature type="domain" description="Helicase C-terminal" evidence="8">
    <location>
        <begin position="271"/>
        <end position="421"/>
    </location>
</feature>
<evidence type="ECO:0000256" key="2">
    <source>
        <dbReference type="ARBA" id="ARBA00022801"/>
    </source>
</evidence>
<evidence type="ECO:0000259" key="7">
    <source>
        <dbReference type="PROSITE" id="PS51192"/>
    </source>
</evidence>
<dbReference type="InterPro" id="IPR036390">
    <property type="entry name" value="WH_DNA-bd_sf"/>
</dbReference>
<dbReference type="InterPro" id="IPR036388">
    <property type="entry name" value="WH-like_DNA-bd_sf"/>
</dbReference>
<dbReference type="Pfam" id="PF00270">
    <property type="entry name" value="DEAD"/>
    <property type="match status" value="1"/>
</dbReference>
<dbReference type="InterPro" id="IPR014001">
    <property type="entry name" value="Helicase_ATP-bd"/>
</dbReference>
<dbReference type="Pfam" id="PF16124">
    <property type="entry name" value="RecQ_Zn_bind"/>
    <property type="match status" value="1"/>
</dbReference>
<keyword evidence="4" id="KW-0067">ATP-binding</keyword>
<dbReference type="GO" id="GO:0000724">
    <property type="term" value="P:double-strand break repair via homologous recombination"/>
    <property type="evidence" value="ECO:0007669"/>
    <property type="project" value="TreeGrafter"/>
</dbReference>
<feature type="coiled-coil region" evidence="5">
    <location>
        <begin position="637"/>
        <end position="671"/>
    </location>
</feature>
<dbReference type="Pfam" id="PF00271">
    <property type="entry name" value="Helicase_C"/>
    <property type="match status" value="1"/>
</dbReference>
<dbReference type="CDD" id="cd17920">
    <property type="entry name" value="DEXHc_RecQ"/>
    <property type="match status" value="1"/>
</dbReference>
<keyword evidence="5" id="KW-0175">Coiled coil</keyword>
<keyword evidence="2" id="KW-0378">Hydrolase</keyword>
<dbReference type="PANTHER" id="PTHR13710:SF120">
    <property type="entry name" value="BIFUNCTIONAL 3'-5' EXONUCLEASE_ATP-DEPENDENT HELICASE WRN"/>
    <property type="match status" value="1"/>
</dbReference>
<keyword evidence="1" id="KW-0547">Nucleotide-binding</keyword>
<dbReference type="InterPro" id="IPR018982">
    <property type="entry name" value="RQC_domain"/>
</dbReference>
<evidence type="ECO:0000313" key="9">
    <source>
        <dbReference type="EMBL" id="ARF10880.1"/>
    </source>
</evidence>
<evidence type="ECO:0000256" key="6">
    <source>
        <dbReference type="SAM" id="MobiDB-lite"/>
    </source>
</evidence>
<evidence type="ECO:0000256" key="1">
    <source>
        <dbReference type="ARBA" id="ARBA00022741"/>
    </source>
</evidence>
<dbReference type="Gene3D" id="3.40.50.300">
    <property type="entry name" value="P-loop containing nucleotide triphosphate hydrolases"/>
    <property type="match status" value="2"/>
</dbReference>
<dbReference type="PROSITE" id="PS51192">
    <property type="entry name" value="HELICASE_ATP_BIND_1"/>
    <property type="match status" value="1"/>
</dbReference>
<keyword evidence="3 9" id="KW-0347">Helicase</keyword>
<reference evidence="9" key="1">
    <citation type="journal article" date="2017" name="Science">
        <title>Giant viruses with an expanded complement of translation system components.</title>
        <authorList>
            <person name="Schulz F."/>
            <person name="Yutin N."/>
            <person name="Ivanova N.N."/>
            <person name="Ortega D.R."/>
            <person name="Lee T.K."/>
            <person name="Vierheilig J."/>
            <person name="Daims H."/>
            <person name="Horn M."/>
            <person name="Wagner M."/>
            <person name="Jensen G.J."/>
            <person name="Kyrpides N.C."/>
            <person name="Koonin E.V."/>
            <person name="Woyke T."/>
        </authorList>
    </citation>
    <scope>NUCLEOTIDE SEQUENCE</scope>
    <source>
        <strain evidence="9">HKV1</strain>
    </source>
</reference>
<dbReference type="PROSITE" id="PS51194">
    <property type="entry name" value="HELICASE_CTER"/>
    <property type="match status" value="1"/>
</dbReference>
<dbReference type="GO" id="GO:0009378">
    <property type="term" value="F:four-way junction helicase activity"/>
    <property type="evidence" value="ECO:0007669"/>
    <property type="project" value="TreeGrafter"/>
</dbReference>
<evidence type="ECO:0000259" key="8">
    <source>
        <dbReference type="PROSITE" id="PS51194"/>
    </source>
</evidence>
<dbReference type="SMART" id="SM00487">
    <property type="entry name" value="DEXDc"/>
    <property type="match status" value="1"/>
</dbReference>
<dbReference type="PANTHER" id="PTHR13710">
    <property type="entry name" value="DNA HELICASE RECQ FAMILY MEMBER"/>
    <property type="match status" value="1"/>
</dbReference>
<sequence>MTYNSDSDDSMMYFNMDSLNNLDIEDLIDQDLIDNFDNYIKYDFQEFNDYKNMTEQDHLAILKKTYGYDNFRDKQYEIITSLLDKNDVCAIMFTGAGKSLCFQFPPIIANKLAIVVSPLISLMNDQMIKMTNINVPSCVLNGEIPYSKKLDIISKLYANHYRILYVTPEYITLHQEILIELNNRDILMLVAIDEAHCSSIWGNDFRPEYKNLSCIKDTVPNVPIITLTATATTKVQQDIINTISLKNPKIIRTTFNRTNLYIAIKNKTDSIVNDIIDYINPENMPCIIYCGTRDATEKNAEILKKIGIKCAAYHGGMATEAKNKVHNDFINANILCVVATVAFGMGIDQTIRTVIHYNTPPDIESYYQEIGRAGRDGNLANCILFKSSKDLQNHYYNINRIEDDMLRNNKMTLLAEIKKYIQCTCCRRKNILEYFSEVYDVINCGLCDNCISNDKIDIDFTNDAEVILKTICLTKNLYGSTMICNIIRGSKSNQIPTKYKQLNVYGIGIEKKIEWWKELIELLINNGYLKQDAIPGGRGATLKLTQKSIQWLNTKPKTNIIFKVEPRLLQSTLNTKQITNNNKNIKSTVTKTSTKISNEATSSKISTEASSSKKPNTTTKPSEKIIIEEPIIKNKIIKNTKKKSTQKTKEKEEIKEEIKEETKEEIKEEITEPIINKKYTQEDIIKLYNEGNKEIKQLAKITNLNNITIEKYLTNAYKNDLITIDNFIDKETLKLITDTINKYPNKKLNEIRQELPRKINYLQIKLTKEYIIKNNKIDDEVFYEDE</sequence>
<dbReference type="GO" id="GO:0003676">
    <property type="term" value="F:nucleic acid binding"/>
    <property type="evidence" value="ECO:0007669"/>
    <property type="project" value="InterPro"/>
</dbReference>
<accession>A0A1V0SGM9</accession>
<dbReference type="SMART" id="SM00956">
    <property type="entry name" value="RQC"/>
    <property type="match status" value="1"/>
</dbReference>
<feature type="domain" description="Helicase ATP-binding" evidence="7">
    <location>
        <begin position="79"/>
        <end position="249"/>
    </location>
</feature>
<dbReference type="Pfam" id="PF14493">
    <property type="entry name" value="HTH_40"/>
    <property type="match status" value="1"/>
</dbReference>
<evidence type="ECO:0000256" key="3">
    <source>
        <dbReference type="ARBA" id="ARBA00022806"/>
    </source>
</evidence>
<dbReference type="SUPFAM" id="SSF52540">
    <property type="entry name" value="P-loop containing nucleoside triphosphate hydrolases"/>
    <property type="match status" value="1"/>
</dbReference>